<dbReference type="AlphaFoldDB" id="A0A090IEF9"/>
<name>A0A090IEF9_9GAMM</name>
<dbReference type="Proteomes" id="UP000182660">
    <property type="component" value="Unassembled WGS sequence"/>
</dbReference>
<dbReference type="PATRIC" id="fig|80854.5.peg.1189"/>
<dbReference type="InterPro" id="IPR050118">
    <property type="entry name" value="Pur/Pyrimidine_PRTase"/>
</dbReference>
<dbReference type="KEGG" id="mvs:MVIS_1124"/>
<keyword evidence="2 7" id="KW-0328">Glycosyltransferase</keyword>
<proteinExistence type="predicted"/>
<dbReference type="InterPro" id="IPR029057">
    <property type="entry name" value="PRTase-like"/>
</dbReference>
<evidence type="ECO:0000313" key="9">
    <source>
        <dbReference type="Proteomes" id="UP000182660"/>
    </source>
</evidence>
<dbReference type="OrthoDB" id="9790678at2"/>
<dbReference type="NCBIfam" id="NF006671">
    <property type="entry name" value="PRK09219.1"/>
    <property type="match status" value="1"/>
</dbReference>
<dbReference type="InterPro" id="IPR010079">
    <property type="entry name" value="Xanthine_PRibTrfase"/>
</dbReference>
<dbReference type="PANTHER" id="PTHR43864">
    <property type="entry name" value="HYPOXANTHINE/GUANINE PHOSPHORIBOSYLTRANSFERASE"/>
    <property type="match status" value="1"/>
</dbReference>
<evidence type="ECO:0000256" key="5">
    <source>
        <dbReference type="NCBIfam" id="TIGR01744"/>
    </source>
</evidence>
<feature type="domain" description="Phosphoribosyltransferase" evidence="6">
    <location>
        <begin position="40"/>
        <end position="156"/>
    </location>
</feature>
<dbReference type="GO" id="GO:0000310">
    <property type="term" value="F:xanthine phosphoribosyltransferase activity"/>
    <property type="evidence" value="ECO:0007669"/>
    <property type="project" value="UniProtKB-UniRule"/>
</dbReference>
<dbReference type="HOGENOM" id="CLU_099015_0_0_6"/>
<dbReference type="InterPro" id="IPR000836">
    <property type="entry name" value="PRTase_dom"/>
</dbReference>
<dbReference type="RefSeq" id="WP_045109493.1">
    <property type="nucleotide sequence ID" value="NZ_CAWQZC010000047.1"/>
</dbReference>
<dbReference type="SUPFAM" id="SSF53271">
    <property type="entry name" value="PRTase-like"/>
    <property type="match status" value="1"/>
</dbReference>
<protein>
    <recommendedName>
        <fullName evidence="5">Xanthine phosphoribosyltransferase</fullName>
        <ecNumber evidence="5">2.4.2.22</ecNumber>
    </recommendedName>
</protein>
<evidence type="ECO:0000313" key="7">
    <source>
        <dbReference type="EMBL" id="SGY86947.1"/>
    </source>
</evidence>
<dbReference type="Pfam" id="PF00156">
    <property type="entry name" value="Pribosyltran"/>
    <property type="match status" value="1"/>
</dbReference>
<evidence type="ECO:0000259" key="6">
    <source>
        <dbReference type="Pfam" id="PF00156"/>
    </source>
</evidence>
<dbReference type="PANTHER" id="PTHR43864:SF1">
    <property type="entry name" value="XANTHINE PHOSPHORIBOSYLTRANSFERASE"/>
    <property type="match status" value="1"/>
</dbReference>
<dbReference type="GeneID" id="61298153"/>
<keyword evidence="1" id="KW-0963">Cytoplasm</keyword>
<dbReference type="NCBIfam" id="TIGR01744">
    <property type="entry name" value="XPRTase"/>
    <property type="match status" value="1"/>
</dbReference>
<dbReference type="GO" id="GO:0006166">
    <property type="term" value="P:purine ribonucleoside salvage"/>
    <property type="evidence" value="ECO:0007669"/>
    <property type="project" value="UniProtKB-KW"/>
</dbReference>
<keyword evidence="4" id="KW-0660">Purine salvage</keyword>
<keyword evidence="3 7" id="KW-0808">Transferase</keyword>
<evidence type="ECO:0000313" key="10">
    <source>
        <dbReference type="Proteomes" id="UP000183794"/>
    </source>
</evidence>
<dbReference type="Gene3D" id="3.40.50.2020">
    <property type="match status" value="1"/>
</dbReference>
<dbReference type="EMBL" id="FPLJ01000145">
    <property type="protein sequence ID" value="SGZ03934.1"/>
    <property type="molecule type" value="Genomic_DNA"/>
</dbReference>
<dbReference type="CDD" id="cd06223">
    <property type="entry name" value="PRTases_typeI"/>
    <property type="match status" value="1"/>
</dbReference>
<organism evidence="7 10">
    <name type="scientific">Moritella viscosa</name>
    <dbReference type="NCBI Taxonomy" id="80854"/>
    <lineage>
        <taxon>Bacteria</taxon>
        <taxon>Pseudomonadati</taxon>
        <taxon>Pseudomonadota</taxon>
        <taxon>Gammaproteobacteria</taxon>
        <taxon>Alteromonadales</taxon>
        <taxon>Moritellaceae</taxon>
        <taxon>Moritella</taxon>
    </lineage>
</organism>
<evidence type="ECO:0000256" key="3">
    <source>
        <dbReference type="ARBA" id="ARBA00022679"/>
    </source>
</evidence>
<evidence type="ECO:0000256" key="1">
    <source>
        <dbReference type="ARBA" id="ARBA00022490"/>
    </source>
</evidence>
<keyword evidence="9" id="KW-1185">Reference proteome</keyword>
<evidence type="ECO:0000256" key="2">
    <source>
        <dbReference type="ARBA" id="ARBA00022676"/>
    </source>
</evidence>
<reference evidence="7 10" key="1">
    <citation type="submission" date="2016-11" db="EMBL/GenBank/DDBJ databases">
        <authorList>
            <person name="Jaros S."/>
            <person name="Januszkiewicz K."/>
            <person name="Wedrychowicz H."/>
        </authorList>
    </citation>
    <scope>NUCLEOTIDE SEQUENCE [LARGE SCALE GENOMIC DNA]</scope>
    <source>
        <strain evidence="7">NVI 5450</strain>
    </source>
</reference>
<reference evidence="8 9" key="2">
    <citation type="submission" date="2016-11" db="EMBL/GenBank/DDBJ databases">
        <authorList>
            <person name="Klemetsen T."/>
        </authorList>
    </citation>
    <scope>NUCLEOTIDE SEQUENCE [LARGE SCALE GENOMIC DNA]</scope>
    <source>
        <strain evidence="8">MT 2528</strain>
    </source>
</reference>
<dbReference type="Proteomes" id="UP000183794">
    <property type="component" value="Unassembled WGS sequence"/>
</dbReference>
<dbReference type="EC" id="2.4.2.22" evidence="5"/>
<evidence type="ECO:0000256" key="4">
    <source>
        <dbReference type="ARBA" id="ARBA00022726"/>
    </source>
</evidence>
<dbReference type="STRING" id="80854.MVIS_1124"/>
<sequence length="187" mass="20376">MNLLEKAILEHGKSVNNVALDASSFLTKQVDIQILDWCASQLAIHFQNANIDRILTIESGGIAISTLVALKLNVPLVVMKKKRSMLDPENVLTANVFSFTKNASYELNCNIEHIKDNDRVLFIDDVLAHGNAVEGTLAILEQTTAKLVGVGILFEKSFQSGAAMLAEKGIDTLSLARISSLENGIHF</sequence>
<accession>A0A090IEF9</accession>
<dbReference type="EMBL" id="FPLD01000025">
    <property type="protein sequence ID" value="SGY86947.1"/>
    <property type="molecule type" value="Genomic_DNA"/>
</dbReference>
<evidence type="ECO:0000313" key="8">
    <source>
        <dbReference type="EMBL" id="SGZ03934.1"/>
    </source>
</evidence>
<dbReference type="GO" id="GO:0046110">
    <property type="term" value="P:xanthine metabolic process"/>
    <property type="evidence" value="ECO:0007669"/>
    <property type="project" value="UniProtKB-UniRule"/>
</dbReference>
<gene>
    <name evidence="8" type="ORF">MT2528_4709</name>
    <name evidence="7" type="ORF">NVI5450_0684</name>
</gene>